<dbReference type="PROSITE" id="PS51257">
    <property type="entry name" value="PROKAR_LIPOPROTEIN"/>
    <property type="match status" value="1"/>
</dbReference>
<reference evidence="1" key="1">
    <citation type="submission" date="2022-06" db="EMBL/GenBank/DDBJ databases">
        <title>Natrinema sp. a new haloarchaeum isolate from saline soil.</title>
        <authorList>
            <person name="Strakova D."/>
            <person name="Galisteo C."/>
            <person name="Sanchez-Porro C."/>
            <person name="Ventosa A."/>
        </authorList>
    </citation>
    <scope>NUCLEOTIDE SEQUENCE</scope>
    <source>
        <strain evidence="1">S1CR25-10</strain>
    </source>
</reference>
<proteinExistence type="predicted"/>
<evidence type="ECO:0000313" key="1">
    <source>
        <dbReference type="EMBL" id="MDF9744259.1"/>
    </source>
</evidence>
<dbReference type="AlphaFoldDB" id="A0A9Q4KZ98"/>
<organism evidence="1 2">
    <name type="scientific">Natrinema salsiterrestre</name>
    <dbReference type="NCBI Taxonomy" id="2950540"/>
    <lineage>
        <taxon>Archaea</taxon>
        <taxon>Methanobacteriati</taxon>
        <taxon>Methanobacteriota</taxon>
        <taxon>Stenosarchaea group</taxon>
        <taxon>Halobacteria</taxon>
        <taxon>Halobacteriales</taxon>
        <taxon>Natrialbaceae</taxon>
        <taxon>Natrinema</taxon>
    </lineage>
</organism>
<dbReference type="EMBL" id="JAMQOT010000001">
    <property type="protein sequence ID" value="MDF9744259.1"/>
    <property type="molecule type" value="Genomic_DNA"/>
</dbReference>
<evidence type="ECO:0000313" key="2">
    <source>
        <dbReference type="Proteomes" id="UP001154061"/>
    </source>
</evidence>
<accession>A0A9Q4KZ98</accession>
<name>A0A9Q4KZ98_9EURY</name>
<dbReference type="Proteomes" id="UP001154061">
    <property type="component" value="Unassembled WGS sequence"/>
</dbReference>
<sequence length="361" mass="37821">MDLNRRHMLTVAGVSAATSVAGCVGSLEGSGNGTDDGGDLPSYHRWLTTDDDGEVGYSYVDWSVFDTAATGDRTTSNESTSWAEMDPMIGLPMTGAVAAALLINFGLRSYGLEDEVTYGKSDLETDDAEAETSTVETMVSTNEAVVLTGDIDTDAVDAVLTTEPETFSFAEQYERTDEIGDYDVYTPSDGDETDAVAVSDGALVFPLTMVVDDPVAAIRTPIDAAAGDATRATDESDGFEWLVSTAGTGTLVVGWYGGEFEPPAGGREGADGNVTDSDREGYGEFDAEYTELDGVESGIASLTVSENGAQASADFAAFLEADDASRLEASLGSSAAESSVEIEDGRMTASATWNSLEYRSE</sequence>
<comment type="caution">
    <text evidence="1">The sequence shown here is derived from an EMBL/GenBank/DDBJ whole genome shotgun (WGS) entry which is preliminary data.</text>
</comment>
<protein>
    <submittedName>
        <fullName evidence="1">Uncharacterized protein</fullName>
    </submittedName>
</protein>
<keyword evidence="2" id="KW-1185">Reference proteome</keyword>
<dbReference type="RefSeq" id="WP_277519741.1">
    <property type="nucleotide sequence ID" value="NZ_JAMQOT010000001.1"/>
</dbReference>
<gene>
    <name evidence="1" type="ORF">NDI89_01540</name>
</gene>